<dbReference type="InterPro" id="IPR003439">
    <property type="entry name" value="ABC_transporter-like_ATP-bd"/>
</dbReference>
<keyword evidence="2 4" id="KW-0067">ATP-binding</keyword>
<dbReference type="RefSeq" id="WP_167164192.1">
    <property type="nucleotide sequence ID" value="NZ_BAAAOO010000012.1"/>
</dbReference>
<gene>
    <name evidence="4" type="ORF">FB473_000307</name>
</gene>
<evidence type="ECO:0000259" key="3">
    <source>
        <dbReference type="PROSITE" id="PS50893"/>
    </source>
</evidence>
<protein>
    <submittedName>
        <fullName evidence="4">Peptide/nickel transport system ATP-binding protein</fullName>
    </submittedName>
</protein>
<reference evidence="4 5" key="1">
    <citation type="submission" date="2020-02" db="EMBL/GenBank/DDBJ databases">
        <title>Sequencing the genomes of 1000 actinobacteria strains.</title>
        <authorList>
            <person name="Klenk H.-P."/>
        </authorList>
    </citation>
    <scope>NUCLEOTIDE SEQUENCE [LARGE SCALE GENOMIC DNA]</scope>
    <source>
        <strain evidence="4 5">DSM 19609</strain>
    </source>
</reference>
<dbReference type="SUPFAM" id="SSF52540">
    <property type="entry name" value="P-loop containing nucleoside triphosphate hydrolases"/>
    <property type="match status" value="2"/>
</dbReference>
<dbReference type="PROSITE" id="PS00211">
    <property type="entry name" value="ABC_TRANSPORTER_1"/>
    <property type="match status" value="2"/>
</dbReference>
<evidence type="ECO:0000313" key="5">
    <source>
        <dbReference type="Proteomes" id="UP000749311"/>
    </source>
</evidence>
<dbReference type="PANTHER" id="PTHR24220">
    <property type="entry name" value="IMPORT ATP-BINDING PROTEIN"/>
    <property type="match status" value="1"/>
</dbReference>
<organism evidence="4 5">
    <name type="scientific">Brooklawnia cerclae</name>
    <dbReference type="NCBI Taxonomy" id="349934"/>
    <lineage>
        <taxon>Bacteria</taxon>
        <taxon>Bacillati</taxon>
        <taxon>Actinomycetota</taxon>
        <taxon>Actinomycetes</taxon>
        <taxon>Propionibacteriales</taxon>
        <taxon>Propionibacteriaceae</taxon>
        <taxon>Brooklawnia</taxon>
    </lineage>
</organism>
<dbReference type="InterPro" id="IPR017871">
    <property type="entry name" value="ABC_transporter-like_CS"/>
</dbReference>
<sequence>MPEPVTPHDPARSPARPLHGHAQAGIAVRDLQVSYGDQVALAGIDLDIRPGELHVLLGRSGAGKSTLVNALTGMLPPSARTAGEVALSASGRRWDLMHLSSRMFRSRVLGRLIGTATQGSATAFTATSRIRTQLREAMRVVSPRSGLLPVHPHLTADDDRQRIRELCWAAGAELEWLDRYPHELSGGQLSRLGMVAAMLNHPPILLADEPTSGLDQDSAATVVAALANFAHSGHAVLLITHENELARVYGDVVSIIADGVITAQGDPKALIAPRTGNQNLRPPVVPRPDESLVARGVTRVLGGQEIVRGVDLEVPRGALVGLSGPSGVGKSTLASMMALLVKPDDGVVELDGQPLHSAGVGLPQATRRRVAWVPQQPFTAVDPRFTLARAIELPARLAGVEVDAAEAAEWCGLAPELLGRRPNQVSGGELQRACIVRALALQPDYLVLDEITAMLDARTADDVMEHIRRHVDERGIGVLMISHDLPALEEYADIRWRMDATADGPRLRPADDTTTASICGLTS</sequence>
<comment type="caution">
    <text evidence="4">The sequence shown here is derived from an EMBL/GenBank/DDBJ whole genome shotgun (WGS) entry which is preliminary data.</text>
</comment>
<evidence type="ECO:0000256" key="2">
    <source>
        <dbReference type="ARBA" id="ARBA00022840"/>
    </source>
</evidence>
<dbReference type="InterPro" id="IPR003593">
    <property type="entry name" value="AAA+_ATPase"/>
</dbReference>
<name>A0ABX0SB92_9ACTN</name>
<feature type="domain" description="ABC transporter" evidence="3">
    <location>
        <begin position="292"/>
        <end position="522"/>
    </location>
</feature>
<dbReference type="Pfam" id="PF00005">
    <property type="entry name" value="ABC_tran"/>
    <property type="match status" value="2"/>
</dbReference>
<dbReference type="InterPro" id="IPR015854">
    <property type="entry name" value="ABC_transpr_LolD-like"/>
</dbReference>
<dbReference type="Gene3D" id="3.40.50.300">
    <property type="entry name" value="P-loop containing nucleotide triphosphate hydrolases"/>
    <property type="match status" value="2"/>
</dbReference>
<evidence type="ECO:0000313" key="4">
    <source>
        <dbReference type="EMBL" id="NIH55662.1"/>
    </source>
</evidence>
<dbReference type="SMART" id="SM00382">
    <property type="entry name" value="AAA"/>
    <property type="match status" value="2"/>
</dbReference>
<dbReference type="EMBL" id="JAAMOZ010000001">
    <property type="protein sequence ID" value="NIH55662.1"/>
    <property type="molecule type" value="Genomic_DNA"/>
</dbReference>
<dbReference type="Proteomes" id="UP000749311">
    <property type="component" value="Unassembled WGS sequence"/>
</dbReference>
<dbReference type="PROSITE" id="PS50893">
    <property type="entry name" value="ABC_TRANSPORTER_2"/>
    <property type="match status" value="2"/>
</dbReference>
<proteinExistence type="predicted"/>
<dbReference type="GO" id="GO:0005524">
    <property type="term" value="F:ATP binding"/>
    <property type="evidence" value="ECO:0007669"/>
    <property type="project" value="UniProtKB-KW"/>
</dbReference>
<keyword evidence="1" id="KW-0547">Nucleotide-binding</keyword>
<dbReference type="InterPro" id="IPR027417">
    <property type="entry name" value="P-loop_NTPase"/>
</dbReference>
<feature type="domain" description="ABC transporter" evidence="3">
    <location>
        <begin position="26"/>
        <end position="283"/>
    </location>
</feature>
<accession>A0ABX0SB92</accession>
<evidence type="ECO:0000256" key="1">
    <source>
        <dbReference type="ARBA" id="ARBA00022741"/>
    </source>
</evidence>
<keyword evidence="5" id="KW-1185">Reference proteome</keyword>